<dbReference type="Gene3D" id="3.40.190.10">
    <property type="entry name" value="Periplasmic binding protein-like II"/>
    <property type="match status" value="1"/>
</dbReference>
<dbReference type="CDD" id="cd13643">
    <property type="entry name" value="PBP2_BCP_2"/>
    <property type="match status" value="1"/>
</dbReference>
<dbReference type="InterPro" id="IPR007210">
    <property type="entry name" value="ABC_Gly_betaine_transp_sub-bd"/>
</dbReference>
<evidence type="ECO:0000259" key="1">
    <source>
        <dbReference type="Pfam" id="PF04069"/>
    </source>
</evidence>
<dbReference type="RefSeq" id="WP_052093430.1">
    <property type="nucleotide sequence ID" value="NZ_JQEC01000004.1"/>
</dbReference>
<dbReference type="PATRIC" id="fig|28229.3.peg.561"/>
<organism evidence="2 3">
    <name type="scientific">Colwellia psychrerythraea</name>
    <name type="common">Vibrio psychroerythus</name>
    <dbReference type="NCBI Taxonomy" id="28229"/>
    <lineage>
        <taxon>Bacteria</taxon>
        <taxon>Pseudomonadati</taxon>
        <taxon>Pseudomonadota</taxon>
        <taxon>Gammaproteobacteria</taxon>
        <taxon>Alteromonadales</taxon>
        <taxon>Colwelliaceae</taxon>
        <taxon>Colwellia</taxon>
    </lineage>
</organism>
<dbReference type="Proteomes" id="UP000029868">
    <property type="component" value="Unassembled WGS sequence"/>
</dbReference>
<dbReference type="GO" id="GO:0043190">
    <property type="term" value="C:ATP-binding cassette (ABC) transporter complex"/>
    <property type="evidence" value="ECO:0007669"/>
    <property type="project" value="InterPro"/>
</dbReference>
<evidence type="ECO:0000313" key="2">
    <source>
        <dbReference type="EMBL" id="KGJ96934.1"/>
    </source>
</evidence>
<dbReference type="GO" id="GO:0022857">
    <property type="term" value="F:transmembrane transporter activity"/>
    <property type="evidence" value="ECO:0007669"/>
    <property type="project" value="InterPro"/>
</dbReference>
<name>A0A099L1U1_COLPS</name>
<comment type="caution">
    <text evidence="2">The sequence shown here is derived from an EMBL/GenBank/DDBJ whole genome shotgun (WGS) entry which is preliminary data.</text>
</comment>
<reference evidence="2 3" key="1">
    <citation type="submission" date="2014-08" db="EMBL/GenBank/DDBJ databases">
        <title>Genomic and Phenotypic Diversity of Colwellia psychrerythraea strains from Disparate Marine Basins.</title>
        <authorList>
            <person name="Techtmann S.M."/>
            <person name="Stelling S.C."/>
            <person name="Utturkar S.M."/>
            <person name="Alshibli N."/>
            <person name="Harris A."/>
            <person name="Brown S.D."/>
            <person name="Hazen T.C."/>
        </authorList>
    </citation>
    <scope>NUCLEOTIDE SEQUENCE [LARGE SCALE GENOMIC DNA]</scope>
    <source>
        <strain evidence="2 3">GAB14E</strain>
    </source>
</reference>
<dbReference type="SUPFAM" id="SSF53850">
    <property type="entry name" value="Periplasmic binding protein-like II"/>
    <property type="match status" value="1"/>
</dbReference>
<dbReference type="AlphaFoldDB" id="A0A099L1U1"/>
<proteinExistence type="predicted"/>
<dbReference type="Gene3D" id="3.40.190.100">
    <property type="entry name" value="Glycine betaine-binding periplasmic protein, domain 2"/>
    <property type="match status" value="1"/>
</dbReference>
<accession>A0A099L1U1</accession>
<gene>
    <name evidence="2" type="ORF">GAB14E_1402</name>
</gene>
<dbReference type="Pfam" id="PF04069">
    <property type="entry name" value="OpuAC"/>
    <property type="match status" value="1"/>
</dbReference>
<sequence length="311" mass="35546">MRVSLLIILILTSTKLYSSADESIVLPVNHWASQRLLIKIVGNKIEQLGYTVDYLPMNSSLELAALRKGVIHFQIELWQSHDDGPFMRAVAKGHVEDMGLHSAIGREDWWYPAYVKELCSGLPKWQALKNCSAIFSRQGSGSKGVYFTGPWNYRDAELIRALELNFTIERLDNAQQLWDELRAAEQNLQPIILLNWRPNWIDVRIAGDFIEFPAFEKACEQDPSWGVNKEMTFDCGNPKVTLIKKAAWPGLKKRWPCVYQLLKKVNLTTEMIAEASAVNSVDKNTEQQAIKAWLARFSDKSQDWLSFTCPK</sequence>
<feature type="domain" description="ABC-type glycine betaine transport system substrate-binding" evidence="1">
    <location>
        <begin position="23"/>
        <end position="295"/>
    </location>
</feature>
<dbReference type="EMBL" id="JQEC01000004">
    <property type="protein sequence ID" value="KGJ96934.1"/>
    <property type="molecule type" value="Genomic_DNA"/>
</dbReference>
<protein>
    <submittedName>
        <fullName evidence="2">ABC-type glycine betaine transport, periplasmic subunit</fullName>
    </submittedName>
</protein>
<evidence type="ECO:0000313" key="3">
    <source>
        <dbReference type="Proteomes" id="UP000029868"/>
    </source>
</evidence>